<keyword evidence="6" id="KW-0472">Membrane</keyword>
<evidence type="ECO:0000256" key="2">
    <source>
        <dbReference type="ARBA" id="ARBA00004283"/>
    </source>
</evidence>
<dbReference type="PROSITE" id="PS51072">
    <property type="entry name" value="MHD"/>
    <property type="match status" value="1"/>
</dbReference>
<dbReference type="FunFam" id="2.60.40.1170:FF:000005">
    <property type="entry name" value="SH3-containing GRB2-like protein 3-interacting protein 1 isoform X3"/>
    <property type="match status" value="1"/>
</dbReference>
<dbReference type="PANTHER" id="PTHR23065">
    <property type="entry name" value="PROLINE-SERINE-THREONINE PHOSPHATASE INTERACTING PROTEIN 1"/>
    <property type="match status" value="1"/>
</dbReference>
<feature type="compositionally biased region" description="Low complexity" evidence="10">
    <location>
        <begin position="300"/>
        <end position="323"/>
    </location>
</feature>
<accession>A0A6J3JCP9</accession>
<dbReference type="GeneID" id="116563883"/>
<feature type="region of interest" description="Disordered" evidence="10">
    <location>
        <begin position="135"/>
        <end position="325"/>
    </location>
</feature>
<evidence type="ECO:0000256" key="4">
    <source>
        <dbReference type="ARBA" id="ARBA00022553"/>
    </source>
</evidence>
<dbReference type="Pfam" id="PF10291">
    <property type="entry name" value="muHD"/>
    <property type="match status" value="1"/>
</dbReference>
<keyword evidence="7" id="KW-0168">Coated pit</keyword>
<feature type="compositionally biased region" description="Pro residues" evidence="10">
    <location>
        <begin position="213"/>
        <end position="228"/>
    </location>
</feature>
<dbReference type="CTD" id="84251"/>
<evidence type="ECO:0000259" key="11">
    <source>
        <dbReference type="PROSITE" id="PS51072"/>
    </source>
</evidence>
<dbReference type="Proteomes" id="UP000504640">
    <property type="component" value="Unplaced"/>
</dbReference>
<protein>
    <recommendedName>
        <fullName evidence="3">SH3-containing GRB2-like protein 3-interacting protein 1</fullName>
    </recommendedName>
    <alternativeName>
        <fullName evidence="8">Endophilin-3-interacting protein</fullName>
    </alternativeName>
</protein>
<evidence type="ECO:0000313" key="12">
    <source>
        <dbReference type="Proteomes" id="UP000504640"/>
    </source>
</evidence>
<dbReference type="GO" id="GO:0005886">
    <property type="term" value="C:plasma membrane"/>
    <property type="evidence" value="ECO:0007669"/>
    <property type="project" value="TreeGrafter"/>
</dbReference>
<dbReference type="GO" id="GO:0072583">
    <property type="term" value="P:clathrin-dependent endocytosis"/>
    <property type="evidence" value="ECO:0007669"/>
    <property type="project" value="InterPro"/>
</dbReference>
<keyword evidence="4" id="KW-0597">Phosphoprotein</keyword>
<evidence type="ECO:0000256" key="3">
    <source>
        <dbReference type="ARBA" id="ARBA00014150"/>
    </source>
</evidence>
<evidence type="ECO:0000256" key="5">
    <source>
        <dbReference type="ARBA" id="ARBA00022583"/>
    </source>
</evidence>
<dbReference type="GO" id="GO:0005905">
    <property type="term" value="C:clathrin-coated pit"/>
    <property type="evidence" value="ECO:0007669"/>
    <property type="project" value="UniProtKB-SubCell"/>
</dbReference>
<dbReference type="CDD" id="cd09266">
    <property type="entry name" value="SGIP1_MHD"/>
    <property type="match status" value="1"/>
</dbReference>
<feature type="compositionally biased region" description="Basic and acidic residues" evidence="10">
    <location>
        <begin position="16"/>
        <end position="34"/>
    </location>
</feature>
<gene>
    <name evidence="13" type="primary">SGIP1</name>
</gene>
<dbReference type="RefSeq" id="XP_032152597.1">
    <property type="nucleotide sequence ID" value="XM_032296706.1"/>
</dbReference>
<comment type="function">
    <text evidence="1">May function in clathrin-mediated endocytosis. Has both a membrane binding/tubulating activity and the ability to recruit proteins essential to the formation of functional clathrin-coated pits. Has a preference for membranes enriched in phosphatidylserine and phosphoinositides and is required for the endocytosis of the transferrin receptor. May also bind tubulin. May play a role in the regulation of energy homeostasis.</text>
</comment>
<dbReference type="InterPro" id="IPR028565">
    <property type="entry name" value="MHD"/>
</dbReference>
<evidence type="ECO:0000256" key="1">
    <source>
        <dbReference type="ARBA" id="ARBA00003346"/>
    </source>
</evidence>
<feature type="compositionally biased region" description="Low complexity" evidence="10">
    <location>
        <begin position="283"/>
        <end position="293"/>
    </location>
</feature>
<dbReference type="AlphaFoldDB" id="A0A6J3JCP9"/>
<dbReference type="GO" id="GO:0048488">
    <property type="term" value="P:synaptic vesicle endocytosis"/>
    <property type="evidence" value="ECO:0007669"/>
    <property type="project" value="TreeGrafter"/>
</dbReference>
<sequence length="629" mass="68137">MMEGLKKRTRKAFGIRKKEKDTDSTGSPDRDGIKKSNGAPNGFYAEIDWERYNSPELDEEGYSIRPEEPGSTKGKHFYSSSESEEEEESHKKFNIKIKPLQSKDILKNAATVDELKASIGNIALSPSPVGAIKRNLSSEEVARPRRSTPTPELISKKPPDDTVALAPLFGPPLESAFDEQKTEVLLDQPEIWGSGQPINPSMESPKLTRPFPTGTPPPLPPKNVPATPPRTGSPLTIGPGASSPARPATPLVPCSSTTPPPPPPRPPSRPKLPPGKPGVGDVSRPFSPPIHSSSPPPIAPLARAESTSSISSTNSLSAATTPTVENEQPSLVWFDRGKFYLTFEGSSRGPSPLTMGAQDTLPVAAAFTETVNAYFKGADPSKCIVKITGEMVLSFPAGITRHFANNPSPAALTFRVINFSRLEHVLPNPQLLCCDNTQNDANTKEFWVNMPNLMTHLKKVSEQKPQATYYNVDMLKYQVSAQGIQSTPLNLAVNWRCEPASTDLRIDYKYNTDAMTTAVALNNVQFLVPIDGGVTKLQAVLPPAVWNAEQQRILWKIPDISQKSENGGVGSLLARFQLAEGPSKPSPLVVQFTSEGSTLSGCDIELVGAGYRFSLIKKRFAAGKYLADN</sequence>
<feature type="region of interest" description="Disordered" evidence="10">
    <location>
        <begin position="1"/>
        <end position="90"/>
    </location>
</feature>
<evidence type="ECO:0000256" key="6">
    <source>
        <dbReference type="ARBA" id="ARBA00023136"/>
    </source>
</evidence>
<dbReference type="GO" id="GO:0098793">
    <property type="term" value="C:presynapse"/>
    <property type="evidence" value="ECO:0007669"/>
    <property type="project" value="GOC"/>
</dbReference>
<dbReference type="InterPro" id="IPR036168">
    <property type="entry name" value="AP2_Mu_C_sf"/>
</dbReference>
<dbReference type="InterPro" id="IPR037984">
    <property type="entry name" value="SGIP1_MHD"/>
</dbReference>
<evidence type="ECO:0000313" key="13">
    <source>
        <dbReference type="RefSeq" id="XP_032152597.1"/>
    </source>
</evidence>
<evidence type="ECO:0000256" key="9">
    <source>
        <dbReference type="ARBA" id="ARBA00046739"/>
    </source>
</evidence>
<dbReference type="PANTHER" id="PTHR23065:SF8">
    <property type="entry name" value="F-BAR DOMAIN ONLY PROTEIN 2"/>
    <property type="match status" value="1"/>
</dbReference>
<dbReference type="GO" id="GO:0048268">
    <property type="term" value="P:clathrin coat assembly"/>
    <property type="evidence" value="ECO:0007669"/>
    <property type="project" value="TreeGrafter"/>
</dbReference>
<organism evidence="12 13">
    <name type="scientific">Sapajus apella</name>
    <name type="common">Brown-capped capuchin</name>
    <name type="synonym">Cebus apella</name>
    <dbReference type="NCBI Taxonomy" id="9515"/>
    <lineage>
        <taxon>Eukaryota</taxon>
        <taxon>Metazoa</taxon>
        <taxon>Chordata</taxon>
        <taxon>Craniata</taxon>
        <taxon>Vertebrata</taxon>
        <taxon>Euteleostomi</taxon>
        <taxon>Mammalia</taxon>
        <taxon>Eutheria</taxon>
        <taxon>Euarchontoglires</taxon>
        <taxon>Primates</taxon>
        <taxon>Haplorrhini</taxon>
        <taxon>Platyrrhini</taxon>
        <taxon>Cebidae</taxon>
        <taxon>Cebinae</taxon>
        <taxon>Sapajus</taxon>
    </lineage>
</organism>
<feature type="domain" description="MHD" evidence="11">
    <location>
        <begin position="360"/>
        <end position="628"/>
    </location>
</feature>
<comment type="subunit">
    <text evidence="9">Interacts with proteins essential or regulating the formation of functional clathrin-coated pits. Interacts with CANX. Interacts with AP2A1. Interacts with EPS15. Interacts with SH3GL3. Interacts with AMPH. Interacts with ITSN1 (via SH3 domains). Interacts with and REPS1.</text>
</comment>
<feature type="compositionally biased region" description="Pro residues" evidence="10">
    <location>
        <begin position="258"/>
        <end position="276"/>
    </location>
</feature>
<evidence type="ECO:0000256" key="8">
    <source>
        <dbReference type="ARBA" id="ARBA00030485"/>
    </source>
</evidence>
<keyword evidence="5" id="KW-0254">Endocytosis</keyword>
<evidence type="ECO:0000256" key="7">
    <source>
        <dbReference type="ARBA" id="ARBA00023176"/>
    </source>
</evidence>
<dbReference type="Gene3D" id="2.60.40.1170">
    <property type="entry name" value="Mu homology domain, subdomain B"/>
    <property type="match status" value="2"/>
</dbReference>
<proteinExistence type="predicted"/>
<reference evidence="13" key="1">
    <citation type="submission" date="2025-08" db="UniProtKB">
        <authorList>
            <consortium name="RefSeq"/>
        </authorList>
    </citation>
    <scope>IDENTIFICATION</scope>
    <source>
        <tissue evidence="13">Blood</tissue>
    </source>
</reference>
<dbReference type="GO" id="GO:0030136">
    <property type="term" value="C:clathrin-coated vesicle"/>
    <property type="evidence" value="ECO:0007669"/>
    <property type="project" value="TreeGrafter"/>
</dbReference>
<dbReference type="SUPFAM" id="SSF49447">
    <property type="entry name" value="Second domain of Mu2 adaptin subunit (ap50) of ap2 adaptor"/>
    <property type="match status" value="1"/>
</dbReference>
<dbReference type="InterPro" id="IPR018808">
    <property type="entry name" value="Muniscin_C"/>
</dbReference>
<keyword evidence="12" id="KW-1185">Reference proteome</keyword>
<evidence type="ECO:0000256" key="10">
    <source>
        <dbReference type="SAM" id="MobiDB-lite"/>
    </source>
</evidence>
<comment type="subcellular location">
    <subcellularLocation>
        <location evidence="2">Membrane</location>
        <location evidence="2">Clathrin-coated pit</location>
        <topology evidence="2">Peripheral membrane protein</topology>
        <orientation evidence="2">Cytoplasmic side</orientation>
    </subcellularLocation>
</comment>
<name>A0A6J3JCP9_SAPAP</name>